<dbReference type="OrthoDB" id="4793644at2"/>
<gene>
    <name evidence="2" type="ORF">SAMN04489743_1557</name>
</gene>
<evidence type="ECO:0008006" key="4">
    <source>
        <dbReference type="Google" id="ProtNLM"/>
    </source>
</evidence>
<organism evidence="2 3">
    <name type="scientific">Pseudarthrobacter equi</name>
    <dbReference type="NCBI Taxonomy" id="728066"/>
    <lineage>
        <taxon>Bacteria</taxon>
        <taxon>Bacillati</taxon>
        <taxon>Actinomycetota</taxon>
        <taxon>Actinomycetes</taxon>
        <taxon>Micrococcales</taxon>
        <taxon>Micrococcaceae</taxon>
        <taxon>Pseudarthrobacter</taxon>
    </lineage>
</organism>
<reference evidence="3" key="1">
    <citation type="submission" date="2016-10" db="EMBL/GenBank/DDBJ databases">
        <authorList>
            <person name="Varghese N."/>
            <person name="Submissions S."/>
        </authorList>
    </citation>
    <scope>NUCLEOTIDE SEQUENCE [LARGE SCALE GENOMIC DNA]</scope>
    <source>
        <strain evidence="3">IMMIB L-1606</strain>
    </source>
</reference>
<dbReference type="Pfam" id="PF14155">
    <property type="entry name" value="DUF4307"/>
    <property type="match status" value="1"/>
</dbReference>
<accession>A0A1H1X8P7</accession>
<dbReference type="InterPro" id="IPR025443">
    <property type="entry name" value="DUF4307"/>
</dbReference>
<dbReference type="RefSeq" id="WP_091718963.1">
    <property type="nucleotide sequence ID" value="NZ_LT629779.1"/>
</dbReference>
<keyword evidence="3" id="KW-1185">Reference proteome</keyword>
<dbReference type="Proteomes" id="UP000198751">
    <property type="component" value="Chromosome I"/>
</dbReference>
<protein>
    <recommendedName>
        <fullName evidence="4">DUF4307 domain-containing protein</fullName>
    </recommendedName>
</protein>
<feature type="region of interest" description="Disordered" evidence="1">
    <location>
        <begin position="1"/>
        <end position="24"/>
    </location>
</feature>
<dbReference type="AlphaFoldDB" id="A0A1H1X8P7"/>
<name>A0A1H1X8P7_9MICC</name>
<evidence type="ECO:0000313" key="3">
    <source>
        <dbReference type="Proteomes" id="UP000198751"/>
    </source>
</evidence>
<proteinExistence type="predicted"/>
<sequence length="158" mass="16123">MTSPDQSAPSAPADTSLANRYGGQKRSLTPAVKRAIAGGALAVGIGFLAWVSTSNSLSSVTFKDVGYSTPDATVAEVDFQVTREPGTAVKCAVKALDSKYAVVGWKVVDIPADAPEGSEGTADGGRTVSQRVTVRTESPSVSGVVDSCWATDGSGQKV</sequence>
<dbReference type="EMBL" id="LT629779">
    <property type="protein sequence ID" value="SDT04959.1"/>
    <property type="molecule type" value="Genomic_DNA"/>
</dbReference>
<evidence type="ECO:0000313" key="2">
    <source>
        <dbReference type="EMBL" id="SDT04959.1"/>
    </source>
</evidence>
<evidence type="ECO:0000256" key="1">
    <source>
        <dbReference type="SAM" id="MobiDB-lite"/>
    </source>
</evidence>